<keyword evidence="3" id="KW-1185">Reference proteome</keyword>
<feature type="region of interest" description="Disordered" evidence="1">
    <location>
        <begin position="45"/>
        <end position="75"/>
    </location>
</feature>
<reference evidence="2" key="2">
    <citation type="submission" date="2023-06" db="EMBL/GenBank/DDBJ databases">
        <authorList>
            <person name="Swenson N.G."/>
            <person name="Wegrzyn J.L."/>
            <person name="Mcevoy S.L."/>
        </authorList>
    </citation>
    <scope>NUCLEOTIDE SEQUENCE</scope>
    <source>
        <strain evidence="2">NS2018</strain>
        <tissue evidence="2">Leaf</tissue>
    </source>
</reference>
<name>A0AA39WA14_ACESA</name>
<dbReference type="EMBL" id="JAUESC010000001">
    <property type="protein sequence ID" value="KAK0607811.1"/>
    <property type="molecule type" value="Genomic_DNA"/>
</dbReference>
<dbReference type="Proteomes" id="UP001168877">
    <property type="component" value="Unassembled WGS sequence"/>
</dbReference>
<evidence type="ECO:0000313" key="3">
    <source>
        <dbReference type="Proteomes" id="UP001168877"/>
    </source>
</evidence>
<sequence length="75" mass="9031">MLKNRDMIEEVRAEVKGNFEEVWENITKMRAELQLVPYAAMEMSRREHKERLRAEQDLRGKRHKVEEQAESSDDE</sequence>
<gene>
    <name evidence="2" type="ORF">LWI29_020985</name>
</gene>
<dbReference type="AlphaFoldDB" id="A0AA39WA14"/>
<protein>
    <submittedName>
        <fullName evidence="2">Uncharacterized protein</fullName>
    </submittedName>
</protein>
<evidence type="ECO:0000256" key="1">
    <source>
        <dbReference type="SAM" id="MobiDB-lite"/>
    </source>
</evidence>
<feature type="compositionally biased region" description="Basic and acidic residues" evidence="1">
    <location>
        <begin position="45"/>
        <end position="67"/>
    </location>
</feature>
<organism evidence="2 3">
    <name type="scientific">Acer saccharum</name>
    <name type="common">Sugar maple</name>
    <dbReference type="NCBI Taxonomy" id="4024"/>
    <lineage>
        <taxon>Eukaryota</taxon>
        <taxon>Viridiplantae</taxon>
        <taxon>Streptophyta</taxon>
        <taxon>Embryophyta</taxon>
        <taxon>Tracheophyta</taxon>
        <taxon>Spermatophyta</taxon>
        <taxon>Magnoliopsida</taxon>
        <taxon>eudicotyledons</taxon>
        <taxon>Gunneridae</taxon>
        <taxon>Pentapetalae</taxon>
        <taxon>rosids</taxon>
        <taxon>malvids</taxon>
        <taxon>Sapindales</taxon>
        <taxon>Sapindaceae</taxon>
        <taxon>Hippocastanoideae</taxon>
        <taxon>Acereae</taxon>
        <taxon>Acer</taxon>
    </lineage>
</organism>
<accession>A0AA39WA14</accession>
<evidence type="ECO:0000313" key="2">
    <source>
        <dbReference type="EMBL" id="KAK0607811.1"/>
    </source>
</evidence>
<comment type="caution">
    <text evidence="2">The sequence shown here is derived from an EMBL/GenBank/DDBJ whole genome shotgun (WGS) entry which is preliminary data.</text>
</comment>
<proteinExistence type="predicted"/>
<reference evidence="2" key="1">
    <citation type="journal article" date="2022" name="Plant J.">
        <title>Strategies of tolerance reflected in two North American maple genomes.</title>
        <authorList>
            <person name="McEvoy S.L."/>
            <person name="Sezen U.U."/>
            <person name="Trouern-Trend A."/>
            <person name="McMahon S.M."/>
            <person name="Schaberg P.G."/>
            <person name="Yang J."/>
            <person name="Wegrzyn J.L."/>
            <person name="Swenson N.G."/>
        </authorList>
    </citation>
    <scope>NUCLEOTIDE SEQUENCE</scope>
    <source>
        <strain evidence="2">NS2018</strain>
    </source>
</reference>